<feature type="transmembrane region" description="Helical" evidence="1">
    <location>
        <begin position="72"/>
        <end position="92"/>
    </location>
</feature>
<evidence type="ECO:0000313" key="2">
    <source>
        <dbReference type="EMBL" id="SVC77915.1"/>
    </source>
</evidence>
<sequence>MPYKQWINPIFIGLLILFSLPIKLVELQQWLESALLFSIPIRLSFYTLILPPIAALCLIWNRSKFLDICKKYRWPLTLLFFLFCWMWLGAIAGDYLKLSLKHSVRYSIYLLTFLAFLFALHNESMKKSGQIFSAIYIILMAFTFLDHYKQLSIVEILENFGMKIDLFHSGVGYSGADWESIRNVKDNFIFMYPSSFFEHRNPYAVVSTGMFFWGLINIKRSWFYSSLVIISALWSLNIAGSRNGLLTFFIVTLLLLILTIRKIRFSRTFLVFSLIS</sequence>
<name>A0A382PZ05_9ZZZZ</name>
<evidence type="ECO:0008006" key="3">
    <source>
        <dbReference type="Google" id="ProtNLM"/>
    </source>
</evidence>
<feature type="transmembrane region" description="Helical" evidence="1">
    <location>
        <begin position="200"/>
        <end position="216"/>
    </location>
</feature>
<organism evidence="2">
    <name type="scientific">marine metagenome</name>
    <dbReference type="NCBI Taxonomy" id="408172"/>
    <lineage>
        <taxon>unclassified sequences</taxon>
        <taxon>metagenomes</taxon>
        <taxon>ecological metagenomes</taxon>
    </lineage>
</organism>
<keyword evidence="1" id="KW-1133">Transmembrane helix</keyword>
<feature type="transmembrane region" description="Helical" evidence="1">
    <location>
        <begin position="104"/>
        <end position="121"/>
    </location>
</feature>
<dbReference type="EMBL" id="UINC01110420">
    <property type="protein sequence ID" value="SVC77915.1"/>
    <property type="molecule type" value="Genomic_DNA"/>
</dbReference>
<feature type="transmembrane region" description="Helical" evidence="1">
    <location>
        <begin position="43"/>
        <end position="60"/>
    </location>
</feature>
<keyword evidence="1" id="KW-0812">Transmembrane</keyword>
<reference evidence="2" key="1">
    <citation type="submission" date="2018-05" db="EMBL/GenBank/DDBJ databases">
        <authorList>
            <person name="Lanie J.A."/>
            <person name="Ng W.-L."/>
            <person name="Kazmierczak K.M."/>
            <person name="Andrzejewski T.M."/>
            <person name="Davidsen T.M."/>
            <person name="Wayne K.J."/>
            <person name="Tettelin H."/>
            <person name="Glass J.I."/>
            <person name="Rusch D."/>
            <person name="Podicherti R."/>
            <person name="Tsui H.-C.T."/>
            <person name="Winkler M.E."/>
        </authorList>
    </citation>
    <scope>NUCLEOTIDE SEQUENCE</scope>
</reference>
<evidence type="ECO:0000256" key="1">
    <source>
        <dbReference type="SAM" id="Phobius"/>
    </source>
</evidence>
<feature type="transmembrane region" description="Helical" evidence="1">
    <location>
        <begin position="128"/>
        <end position="145"/>
    </location>
</feature>
<dbReference type="AlphaFoldDB" id="A0A382PZ05"/>
<feature type="non-terminal residue" evidence="2">
    <location>
        <position position="276"/>
    </location>
</feature>
<accession>A0A382PZ05</accession>
<keyword evidence="1" id="KW-0472">Membrane</keyword>
<feature type="transmembrane region" description="Helical" evidence="1">
    <location>
        <begin position="223"/>
        <end position="239"/>
    </location>
</feature>
<proteinExistence type="predicted"/>
<gene>
    <name evidence="2" type="ORF">METZ01_LOCUS330769</name>
</gene>
<protein>
    <recommendedName>
        <fullName evidence="3">O-antigen ligase domain-containing protein</fullName>
    </recommendedName>
</protein>
<feature type="transmembrane region" description="Helical" evidence="1">
    <location>
        <begin position="245"/>
        <end position="263"/>
    </location>
</feature>